<dbReference type="Gene3D" id="3.30.560.10">
    <property type="entry name" value="Glucose Oxidase, domain 3"/>
    <property type="match status" value="1"/>
</dbReference>
<dbReference type="PANTHER" id="PTHR11552:SF115">
    <property type="entry name" value="DEHYDROGENASE XPTC-RELATED"/>
    <property type="match status" value="1"/>
</dbReference>
<feature type="domain" description="Glucose-methanol-choline oxidoreductase C-terminal" evidence="5">
    <location>
        <begin position="463"/>
        <end position="598"/>
    </location>
</feature>
<dbReference type="OrthoDB" id="269227at2759"/>
<dbReference type="PANTHER" id="PTHR11552">
    <property type="entry name" value="GLUCOSE-METHANOL-CHOLINE GMC OXIDOREDUCTASE"/>
    <property type="match status" value="1"/>
</dbReference>
<dbReference type="Pfam" id="PF05199">
    <property type="entry name" value="GMC_oxred_C"/>
    <property type="match status" value="1"/>
</dbReference>
<dbReference type="EMBL" id="KE145370">
    <property type="protein sequence ID" value="EPE26908.1"/>
    <property type="molecule type" value="Genomic_DNA"/>
</dbReference>
<proteinExistence type="inferred from homology"/>
<evidence type="ECO:0000313" key="6">
    <source>
        <dbReference type="EMBL" id="EPE26908.1"/>
    </source>
</evidence>
<protein>
    <submittedName>
        <fullName evidence="6">FAD/NAD(P)-binding protein</fullName>
    </submittedName>
</protein>
<dbReference type="AlphaFoldDB" id="S3DK43"/>
<dbReference type="InterPro" id="IPR012132">
    <property type="entry name" value="GMC_OxRdtase"/>
</dbReference>
<evidence type="ECO:0000256" key="1">
    <source>
        <dbReference type="ARBA" id="ARBA00010790"/>
    </source>
</evidence>
<dbReference type="SUPFAM" id="SSF54373">
    <property type="entry name" value="FAD-linked reductases, C-terminal domain"/>
    <property type="match status" value="1"/>
</dbReference>
<evidence type="ECO:0000313" key="7">
    <source>
        <dbReference type="Proteomes" id="UP000016922"/>
    </source>
</evidence>
<dbReference type="InterPro" id="IPR036188">
    <property type="entry name" value="FAD/NAD-bd_sf"/>
</dbReference>
<keyword evidence="2" id="KW-0274">FAD</keyword>
<dbReference type="GO" id="GO:0044550">
    <property type="term" value="P:secondary metabolite biosynthetic process"/>
    <property type="evidence" value="ECO:0007669"/>
    <property type="project" value="TreeGrafter"/>
</dbReference>
<dbReference type="OMA" id="SNAHQCC"/>
<feature type="domain" description="Glucose-methanol-choline oxidoreductase N-terminal" evidence="4">
    <location>
        <begin position="38"/>
        <end position="335"/>
    </location>
</feature>
<dbReference type="GeneID" id="19461878"/>
<dbReference type="PIRSF" id="PIRSF000137">
    <property type="entry name" value="Alcohol_oxidase"/>
    <property type="match status" value="1"/>
</dbReference>
<keyword evidence="2" id="KW-0285">Flavoprotein</keyword>
<evidence type="ECO:0000256" key="2">
    <source>
        <dbReference type="PIRSR" id="PIRSR000137-2"/>
    </source>
</evidence>
<feature type="binding site" evidence="2">
    <location>
        <position position="258"/>
    </location>
    <ligand>
        <name>FAD</name>
        <dbReference type="ChEBI" id="CHEBI:57692"/>
    </ligand>
</feature>
<dbReference type="GO" id="GO:0016614">
    <property type="term" value="F:oxidoreductase activity, acting on CH-OH group of donors"/>
    <property type="evidence" value="ECO:0007669"/>
    <property type="project" value="InterPro"/>
</dbReference>
<dbReference type="InterPro" id="IPR007867">
    <property type="entry name" value="GMC_OxRtase_C"/>
</dbReference>
<dbReference type="STRING" id="1116229.S3DK43"/>
<evidence type="ECO:0000256" key="3">
    <source>
        <dbReference type="SAM" id="SignalP"/>
    </source>
</evidence>
<keyword evidence="7" id="KW-1185">Reference proteome</keyword>
<reference evidence="6 7" key="1">
    <citation type="journal article" date="2013" name="BMC Genomics">
        <title>Genomics-driven discovery of the pneumocandin biosynthetic gene cluster in the fungus Glarea lozoyensis.</title>
        <authorList>
            <person name="Chen L."/>
            <person name="Yue Q."/>
            <person name="Zhang X."/>
            <person name="Xiang M."/>
            <person name="Wang C."/>
            <person name="Li S."/>
            <person name="Che Y."/>
            <person name="Ortiz-Lopez F.J."/>
            <person name="Bills G.F."/>
            <person name="Liu X."/>
            <person name="An Z."/>
        </authorList>
    </citation>
    <scope>NUCLEOTIDE SEQUENCE [LARGE SCALE GENOMIC DNA]</scope>
    <source>
        <strain evidence="7">ATCC 20868 / MF5171</strain>
    </source>
</reference>
<evidence type="ECO:0000259" key="5">
    <source>
        <dbReference type="Pfam" id="PF05199"/>
    </source>
</evidence>
<dbReference type="Proteomes" id="UP000016922">
    <property type="component" value="Unassembled WGS sequence"/>
</dbReference>
<gene>
    <name evidence="6" type="ORF">GLAREA_02822</name>
</gene>
<name>S3DK43_GLAL2</name>
<sequence>MVRSLFTLLIAAAVQIDARATGRNAVVVDSSSVASSDYDYIIAGGGLAGLTIADLKVLVVEAGPFDGQEDGVLVPGDYNPSPYFWYNTISAPIAGLLNQVFFVIAGKVVGGGSTINAMFLHRPAAEEMASWEALGAKGWGYSDLLPYWKKSETFSPPNAAYAAAHNISYQDSIHGTSGPIHSSYAEYDYPGGANFWTAGLSIGQKKAKDINNGDAVGLFNLLRALNPKTGTRSYARTEHYDRVKATRPNYSILPSTLVSKVLFKNKKAIGVEILDPATNIKKNVTAKREVVVSAGGVFTPQILQLSGVGPKALLQSLGIPVVVDLPGVGQNFQDQSSLAINYNYTNPIMPNTDSLVNNVTYRAEQEAIYNATRKGALTLCASTANQAIAFSLQNATTDYASIIAYAKAQKPSDIYPNGTHPTVLAGYAAQRQQQYAQLASPGSPIASVFWNTGSTTTIYMLRPLSRGTINIVAPDVTVPVSLDFRTLSDDTDLKMTLAMFAKNREIMKQPSMKVLGPTELTPANGATNPAVVETALRGSIQPSNAHQCCTTPMMKLEYGGVLANDLTVYGTSNLSVAGVSTFPLTVGSAPSSTLYAAAEKAADLIKKRNGT</sequence>
<organism evidence="6 7">
    <name type="scientific">Glarea lozoyensis (strain ATCC 20868 / MF5171)</name>
    <dbReference type="NCBI Taxonomy" id="1116229"/>
    <lineage>
        <taxon>Eukaryota</taxon>
        <taxon>Fungi</taxon>
        <taxon>Dikarya</taxon>
        <taxon>Ascomycota</taxon>
        <taxon>Pezizomycotina</taxon>
        <taxon>Leotiomycetes</taxon>
        <taxon>Helotiales</taxon>
        <taxon>Helotiaceae</taxon>
        <taxon>Glarea</taxon>
    </lineage>
</organism>
<dbReference type="InterPro" id="IPR000172">
    <property type="entry name" value="GMC_OxRdtase_N"/>
</dbReference>
<dbReference type="GO" id="GO:0050660">
    <property type="term" value="F:flavin adenine dinucleotide binding"/>
    <property type="evidence" value="ECO:0007669"/>
    <property type="project" value="InterPro"/>
</dbReference>
<dbReference type="SUPFAM" id="SSF51905">
    <property type="entry name" value="FAD/NAD(P)-binding domain"/>
    <property type="match status" value="1"/>
</dbReference>
<dbReference type="HOGENOM" id="CLU_002865_6_1_1"/>
<feature type="signal peptide" evidence="3">
    <location>
        <begin position="1"/>
        <end position="20"/>
    </location>
</feature>
<comment type="cofactor">
    <cofactor evidence="2">
        <name>FAD</name>
        <dbReference type="ChEBI" id="CHEBI:57692"/>
    </cofactor>
</comment>
<keyword evidence="3" id="KW-0732">Signal</keyword>
<evidence type="ECO:0000259" key="4">
    <source>
        <dbReference type="Pfam" id="PF00732"/>
    </source>
</evidence>
<dbReference type="Gene3D" id="3.50.50.60">
    <property type="entry name" value="FAD/NAD(P)-binding domain"/>
    <property type="match status" value="1"/>
</dbReference>
<feature type="chain" id="PRO_5004519953" evidence="3">
    <location>
        <begin position="21"/>
        <end position="611"/>
    </location>
</feature>
<accession>S3DK43</accession>
<comment type="similarity">
    <text evidence="1">Belongs to the GMC oxidoreductase family.</text>
</comment>
<dbReference type="KEGG" id="glz:GLAREA_02822"/>
<dbReference type="eggNOG" id="KOG1238">
    <property type="taxonomic scope" value="Eukaryota"/>
</dbReference>
<feature type="binding site" evidence="2">
    <location>
        <position position="108"/>
    </location>
    <ligand>
        <name>FAD</name>
        <dbReference type="ChEBI" id="CHEBI:57692"/>
    </ligand>
</feature>
<dbReference type="Pfam" id="PF00732">
    <property type="entry name" value="GMC_oxred_N"/>
    <property type="match status" value="1"/>
</dbReference>
<dbReference type="RefSeq" id="XP_008086098.1">
    <property type="nucleotide sequence ID" value="XM_008087907.1"/>
</dbReference>